<dbReference type="EMBL" id="CP182909">
    <property type="protein sequence ID" value="XPM64511.1"/>
    <property type="molecule type" value="Genomic_DNA"/>
</dbReference>
<sequence length="138" mass="14975">MSSSVSHPQEPALPLDKPKARRKGLPRLLIVAVLGVIGLGATTWYFLSDDTPETQLRLSGRIEGYETNIGAKVAGRIESVAVREGDAVHRSQVVVQLDDAEIQAQLTGAKARVEAAQKQEEQAACKLICSKAKLWRCN</sequence>
<evidence type="ECO:0000313" key="2">
    <source>
        <dbReference type="Proteomes" id="UP000095472"/>
    </source>
</evidence>
<organism evidence="1 2">
    <name type="scientific">Desertifilum tharense IPPAS B-1220</name>
    <dbReference type="NCBI Taxonomy" id="1781255"/>
    <lineage>
        <taxon>Bacteria</taxon>
        <taxon>Bacillati</taxon>
        <taxon>Cyanobacteriota</taxon>
        <taxon>Cyanophyceae</taxon>
        <taxon>Desertifilales</taxon>
        <taxon>Desertifilaceae</taxon>
        <taxon>Desertifilum</taxon>
    </lineage>
</organism>
<accession>A0ACD5GVX1</accession>
<proteinExistence type="predicted"/>
<dbReference type="Proteomes" id="UP000095472">
    <property type="component" value="Chromosome"/>
</dbReference>
<gene>
    <name evidence="1" type="ORF">BH720_000120</name>
</gene>
<reference evidence="1 2" key="1">
    <citation type="journal article" date="2016" name="Genome Announc.">
        <title>Draft Genome Sequence of the Thermotolerant Cyanobacterium Desertifilum sp. IPPAS B-1220.</title>
        <authorList>
            <person name="Mironov K.S."/>
            <person name="Sinetova M.A."/>
            <person name="Bolatkhan K."/>
            <person name="Zayadan B.K."/>
            <person name="Ustinova V.V."/>
            <person name="Kupriyanova E.V."/>
            <person name="Skrypnik A.N."/>
            <person name="Gogoleva N.E."/>
            <person name="Gogolev Y.V."/>
            <person name="Los D.A."/>
        </authorList>
    </citation>
    <scope>NUCLEOTIDE SEQUENCE [LARGE SCALE GENOMIC DNA]</scope>
    <source>
        <strain evidence="1 2">IPPAS B-1220</strain>
    </source>
</reference>
<name>A0ACD5GVX1_9CYAN</name>
<keyword evidence="2" id="KW-1185">Reference proteome</keyword>
<evidence type="ECO:0000313" key="1">
    <source>
        <dbReference type="EMBL" id="XPM64511.1"/>
    </source>
</evidence>
<protein>
    <submittedName>
        <fullName evidence="1">Biotin/lipoyl-binding protein</fullName>
    </submittedName>
</protein>